<gene>
    <name evidence="3" type="ORF">RM520_14665</name>
</gene>
<evidence type="ECO:0000259" key="2">
    <source>
        <dbReference type="PROSITE" id="PS50110"/>
    </source>
</evidence>
<accession>A0ABU3BLA2</accession>
<dbReference type="PANTHER" id="PTHR44520:SF2">
    <property type="entry name" value="RESPONSE REGULATOR RCP1"/>
    <property type="match status" value="1"/>
</dbReference>
<dbReference type="SUPFAM" id="SSF52172">
    <property type="entry name" value="CheY-like"/>
    <property type="match status" value="1"/>
</dbReference>
<keyword evidence="4" id="KW-1185">Reference proteome</keyword>
<name>A0ABU3BLA2_9FLAO</name>
<sequence>MIKTNSIYIIDDDVITLFGIKKLLNKIVECDSIYEFNNGKTAINTLMHQIELGKELPDVIFLDINMPIMDGWEFLNEFLKLPIDKKIRINIITSSIDPCDRRRWLEYKEITQHQLEYKNKPVLSIGVEDIVKIHMAS</sequence>
<dbReference type="InterPro" id="IPR001789">
    <property type="entry name" value="Sig_transdc_resp-reg_receiver"/>
</dbReference>
<evidence type="ECO:0000256" key="1">
    <source>
        <dbReference type="PROSITE-ProRule" id="PRU00169"/>
    </source>
</evidence>
<feature type="domain" description="Response regulatory" evidence="2">
    <location>
        <begin position="6"/>
        <end position="135"/>
    </location>
</feature>
<dbReference type="InterPro" id="IPR052893">
    <property type="entry name" value="TCS_response_regulator"/>
</dbReference>
<organism evidence="3 4">
    <name type="scientific">Croceitalea vernalis</name>
    <dbReference type="NCBI Taxonomy" id="3075599"/>
    <lineage>
        <taxon>Bacteria</taxon>
        <taxon>Pseudomonadati</taxon>
        <taxon>Bacteroidota</taxon>
        <taxon>Flavobacteriia</taxon>
        <taxon>Flavobacteriales</taxon>
        <taxon>Flavobacteriaceae</taxon>
        <taxon>Croceitalea</taxon>
    </lineage>
</organism>
<dbReference type="RefSeq" id="WP_311388500.1">
    <property type="nucleotide sequence ID" value="NZ_JAVRHU010000006.1"/>
</dbReference>
<dbReference type="PROSITE" id="PS50110">
    <property type="entry name" value="RESPONSE_REGULATORY"/>
    <property type="match status" value="1"/>
</dbReference>
<dbReference type="EMBL" id="JAVRHU010000006">
    <property type="protein sequence ID" value="MDT0622870.1"/>
    <property type="molecule type" value="Genomic_DNA"/>
</dbReference>
<dbReference type="SMART" id="SM00448">
    <property type="entry name" value="REC"/>
    <property type="match status" value="1"/>
</dbReference>
<protein>
    <submittedName>
        <fullName evidence="3">Response regulator</fullName>
    </submittedName>
</protein>
<keyword evidence="1" id="KW-0597">Phosphoprotein</keyword>
<feature type="modified residue" description="4-aspartylphosphate" evidence="1">
    <location>
        <position position="63"/>
    </location>
</feature>
<reference evidence="3 4" key="1">
    <citation type="submission" date="2023-09" db="EMBL/GenBank/DDBJ databases">
        <authorList>
            <person name="Rey-Velasco X."/>
        </authorList>
    </citation>
    <scope>NUCLEOTIDE SEQUENCE [LARGE SCALE GENOMIC DNA]</scope>
    <source>
        <strain evidence="3 4">P007</strain>
    </source>
</reference>
<dbReference type="Pfam" id="PF00072">
    <property type="entry name" value="Response_reg"/>
    <property type="match status" value="1"/>
</dbReference>
<evidence type="ECO:0000313" key="4">
    <source>
        <dbReference type="Proteomes" id="UP001250662"/>
    </source>
</evidence>
<dbReference type="Proteomes" id="UP001250662">
    <property type="component" value="Unassembled WGS sequence"/>
</dbReference>
<dbReference type="InterPro" id="IPR011006">
    <property type="entry name" value="CheY-like_superfamily"/>
</dbReference>
<dbReference type="PANTHER" id="PTHR44520">
    <property type="entry name" value="RESPONSE REGULATOR RCP1-RELATED"/>
    <property type="match status" value="1"/>
</dbReference>
<proteinExistence type="predicted"/>
<evidence type="ECO:0000313" key="3">
    <source>
        <dbReference type="EMBL" id="MDT0622870.1"/>
    </source>
</evidence>
<dbReference type="Gene3D" id="3.40.50.2300">
    <property type="match status" value="1"/>
</dbReference>
<comment type="caution">
    <text evidence="3">The sequence shown here is derived from an EMBL/GenBank/DDBJ whole genome shotgun (WGS) entry which is preliminary data.</text>
</comment>